<name>A0A1I7N6A8_9HYPH</name>
<evidence type="ECO:0000313" key="1">
    <source>
        <dbReference type="EMBL" id="SFV30197.1"/>
    </source>
</evidence>
<sequence>MQTWRARRKAAFERTQNFAATANALNSIKTQESIGKGNVVSRVAMQRLSKKA</sequence>
<dbReference type="RefSeq" id="WP_175528464.1">
    <property type="nucleotide sequence ID" value="NZ_FPCK01000001.1"/>
</dbReference>
<keyword evidence="2" id="KW-1185">Reference proteome</keyword>
<reference evidence="1 2" key="1">
    <citation type="submission" date="2016-10" db="EMBL/GenBank/DDBJ databases">
        <authorList>
            <person name="de Groot N.N."/>
        </authorList>
    </citation>
    <scope>NUCLEOTIDE SEQUENCE [LARGE SCALE GENOMIC DNA]</scope>
    <source>
        <strain evidence="1 2">IPL20</strain>
    </source>
</reference>
<evidence type="ECO:0000313" key="2">
    <source>
        <dbReference type="Proteomes" id="UP000199074"/>
    </source>
</evidence>
<protein>
    <submittedName>
        <fullName evidence="1">Uncharacterized protein</fullName>
    </submittedName>
</protein>
<dbReference type="STRING" id="429728.SAMN05216456_0941"/>
<dbReference type="AlphaFoldDB" id="A0A1I7N6A8"/>
<gene>
    <name evidence="1" type="ORF">SAMN05216456_0941</name>
</gene>
<organism evidence="1 2">
    <name type="scientific">Devosia crocina</name>
    <dbReference type="NCBI Taxonomy" id="429728"/>
    <lineage>
        <taxon>Bacteria</taxon>
        <taxon>Pseudomonadati</taxon>
        <taxon>Pseudomonadota</taxon>
        <taxon>Alphaproteobacteria</taxon>
        <taxon>Hyphomicrobiales</taxon>
        <taxon>Devosiaceae</taxon>
        <taxon>Devosia</taxon>
    </lineage>
</organism>
<proteinExistence type="predicted"/>
<dbReference type="Proteomes" id="UP000199074">
    <property type="component" value="Unassembled WGS sequence"/>
</dbReference>
<accession>A0A1I7N6A8</accession>
<dbReference type="EMBL" id="FPCK01000001">
    <property type="protein sequence ID" value="SFV30197.1"/>
    <property type="molecule type" value="Genomic_DNA"/>
</dbReference>